<dbReference type="PANTHER" id="PTHR43434">
    <property type="entry name" value="PHOSPHOGLYCOLATE PHOSPHATASE"/>
    <property type="match status" value="1"/>
</dbReference>
<dbReference type="Pfam" id="PF00702">
    <property type="entry name" value="Hydrolase"/>
    <property type="match status" value="1"/>
</dbReference>
<dbReference type="GO" id="GO:0006281">
    <property type="term" value="P:DNA repair"/>
    <property type="evidence" value="ECO:0007669"/>
    <property type="project" value="TreeGrafter"/>
</dbReference>
<dbReference type="Proteomes" id="UP000179324">
    <property type="component" value="Unassembled WGS sequence"/>
</dbReference>
<dbReference type="GO" id="GO:0008967">
    <property type="term" value="F:phosphoglycolate phosphatase activity"/>
    <property type="evidence" value="ECO:0007669"/>
    <property type="project" value="TreeGrafter"/>
</dbReference>
<dbReference type="InterPro" id="IPR036412">
    <property type="entry name" value="HAD-like_sf"/>
</dbReference>
<organism evidence="1 2">
    <name type="scientific">Candidatus Jorgensenbacteria bacterium GWC1_48_12</name>
    <dbReference type="NCBI Taxonomy" id="1798469"/>
    <lineage>
        <taxon>Bacteria</taxon>
        <taxon>Candidatus Joergenseniibacteriota</taxon>
    </lineage>
</organism>
<evidence type="ECO:0000313" key="1">
    <source>
        <dbReference type="EMBL" id="OGG39045.1"/>
    </source>
</evidence>
<dbReference type="InterPro" id="IPR050155">
    <property type="entry name" value="HAD-like_hydrolase_sf"/>
</dbReference>
<sequence length="207" mass="23755">MEVPMGNGNKTLLFDFDGVLCKGRFYEKTLLPNHSEIYDWIQMNIFGNREMVRDWMRNRVNSAEINELIAKNTGIEWNFLNGLYEESIRRMKLEKEAIDLAESLKSSGKKIGIVTDNMDIFTKITIPSHQLDTLFDVIINSADHGILKKDDNGKLFDIALATLGEKIENSLMIDDSESTIELYKKKGGYGFIYRDAAELKSFLRTQK</sequence>
<evidence type="ECO:0000313" key="2">
    <source>
        <dbReference type="Proteomes" id="UP000179324"/>
    </source>
</evidence>
<gene>
    <name evidence="1" type="ORF">A2127_02600</name>
</gene>
<dbReference type="Gene3D" id="3.40.50.1000">
    <property type="entry name" value="HAD superfamily/HAD-like"/>
    <property type="match status" value="1"/>
</dbReference>
<dbReference type="InterPro" id="IPR023214">
    <property type="entry name" value="HAD_sf"/>
</dbReference>
<name>A0A1F6BQ46_9BACT</name>
<reference evidence="1 2" key="1">
    <citation type="journal article" date="2016" name="Nat. Commun.">
        <title>Thousands of microbial genomes shed light on interconnected biogeochemical processes in an aquifer system.</title>
        <authorList>
            <person name="Anantharaman K."/>
            <person name="Brown C.T."/>
            <person name="Hug L.A."/>
            <person name="Sharon I."/>
            <person name="Castelle C.J."/>
            <person name="Probst A.J."/>
            <person name="Thomas B.C."/>
            <person name="Singh A."/>
            <person name="Wilkins M.J."/>
            <person name="Karaoz U."/>
            <person name="Brodie E.L."/>
            <person name="Williams K.H."/>
            <person name="Hubbard S.S."/>
            <person name="Banfield J.F."/>
        </authorList>
    </citation>
    <scope>NUCLEOTIDE SEQUENCE [LARGE SCALE GENOMIC DNA]</scope>
</reference>
<protein>
    <recommendedName>
        <fullName evidence="3">FCP1 homology domain-containing protein</fullName>
    </recommendedName>
</protein>
<comment type="caution">
    <text evidence="1">The sequence shown here is derived from an EMBL/GenBank/DDBJ whole genome shotgun (WGS) entry which is preliminary data.</text>
</comment>
<evidence type="ECO:0008006" key="3">
    <source>
        <dbReference type="Google" id="ProtNLM"/>
    </source>
</evidence>
<dbReference type="AlphaFoldDB" id="A0A1F6BQ46"/>
<dbReference type="GO" id="GO:0005829">
    <property type="term" value="C:cytosol"/>
    <property type="evidence" value="ECO:0007669"/>
    <property type="project" value="TreeGrafter"/>
</dbReference>
<proteinExistence type="predicted"/>
<accession>A0A1F6BQ46</accession>
<dbReference type="SUPFAM" id="SSF56784">
    <property type="entry name" value="HAD-like"/>
    <property type="match status" value="1"/>
</dbReference>
<dbReference type="EMBL" id="MFKI01000019">
    <property type="protein sequence ID" value="OGG39045.1"/>
    <property type="molecule type" value="Genomic_DNA"/>
</dbReference>
<dbReference type="PANTHER" id="PTHR43434:SF1">
    <property type="entry name" value="PHOSPHOGLYCOLATE PHOSPHATASE"/>
    <property type="match status" value="1"/>
</dbReference>